<comment type="caution">
    <text evidence="2">The sequence shown here is derived from an EMBL/GenBank/DDBJ whole genome shotgun (WGS) entry which is preliminary data.</text>
</comment>
<reference evidence="2 3" key="1">
    <citation type="journal article" date="2019" name="Int. J. Syst. Evol. Microbiol.">
        <title>The Global Catalogue of Microorganisms (GCM) 10K type strain sequencing project: providing services to taxonomists for standard genome sequencing and annotation.</title>
        <authorList>
            <consortium name="The Broad Institute Genomics Platform"/>
            <consortium name="The Broad Institute Genome Sequencing Center for Infectious Disease"/>
            <person name="Wu L."/>
            <person name="Ma J."/>
        </authorList>
    </citation>
    <scope>NUCLEOTIDE SEQUENCE [LARGE SCALE GENOMIC DNA]</scope>
    <source>
        <strain evidence="2 3">IBRC-M 10256</strain>
    </source>
</reference>
<organism evidence="2 3">
    <name type="scientific">Halovivax cerinus</name>
    <dbReference type="NCBI Taxonomy" id="1487865"/>
    <lineage>
        <taxon>Archaea</taxon>
        <taxon>Methanobacteriati</taxon>
        <taxon>Methanobacteriota</taxon>
        <taxon>Stenosarchaea group</taxon>
        <taxon>Halobacteria</taxon>
        <taxon>Halobacteriales</taxon>
        <taxon>Natrialbaceae</taxon>
        <taxon>Halovivax</taxon>
    </lineage>
</organism>
<dbReference type="Proteomes" id="UP001595846">
    <property type="component" value="Unassembled WGS sequence"/>
</dbReference>
<evidence type="ECO:0000313" key="3">
    <source>
        <dbReference type="Proteomes" id="UP001595846"/>
    </source>
</evidence>
<protein>
    <submittedName>
        <fullName evidence="2">Uncharacterized protein</fullName>
    </submittedName>
</protein>
<keyword evidence="1" id="KW-0472">Membrane</keyword>
<keyword evidence="3" id="KW-1185">Reference proteome</keyword>
<gene>
    <name evidence="2" type="ORF">ACFOUR_07235</name>
</gene>
<evidence type="ECO:0000256" key="1">
    <source>
        <dbReference type="SAM" id="Phobius"/>
    </source>
</evidence>
<sequence length="426" mass="45047">MNIKRIVIFGVLGVVFSGALLSANVLVATDRTVMNSEYATDTAAEAELYASLETEIEGQLGGDGGTISPALPIDRSTNDVLAAAITREYVRSQVDANVDELYAYLHGERETLSLTIETDPVIENAVTELEAELQGVSPSDFDETLSGLATGTGETAPGTAIEEMAESQSSFDEHRASFEARIKQQIQDETPRHLSDEELDRRYERRRGDIRADLLDEQERQIQAAVDDGTIPASVADPVETIVDARVEALTGAIGYDTYSETVETGMAELRSAALTEAEDTIRAEAPESVNVTEEFGAQERSTMETAQTATTTASTLAIVLPLLALGLAALLTWIGPPSSAARLVGSATAMVGLASLVGAQFASGAVESAIESANGPEAAMRFVQLLVDGLVGLLTWQSIGLLVVGVGLVGASVAIRRDLILPAYE</sequence>
<name>A0ABD5NM40_9EURY</name>
<keyword evidence="1" id="KW-0812">Transmembrane</keyword>
<feature type="transmembrane region" description="Helical" evidence="1">
    <location>
        <begin position="391"/>
        <end position="416"/>
    </location>
</feature>
<accession>A0ABD5NM40</accession>
<feature type="transmembrane region" description="Helical" evidence="1">
    <location>
        <begin position="317"/>
        <end position="336"/>
    </location>
</feature>
<dbReference type="EMBL" id="JBHSAQ010000002">
    <property type="protein sequence ID" value="MFC3958164.1"/>
    <property type="molecule type" value="Genomic_DNA"/>
</dbReference>
<evidence type="ECO:0000313" key="2">
    <source>
        <dbReference type="EMBL" id="MFC3958164.1"/>
    </source>
</evidence>
<keyword evidence="1" id="KW-1133">Transmembrane helix</keyword>
<dbReference type="RefSeq" id="WP_256530845.1">
    <property type="nucleotide sequence ID" value="NZ_CP101824.1"/>
</dbReference>
<dbReference type="AlphaFoldDB" id="A0ABD5NM40"/>
<proteinExistence type="predicted"/>
<dbReference type="GeneID" id="73903549"/>